<keyword evidence="4" id="KW-1185">Reference proteome</keyword>
<dbReference type="Pfam" id="PF19273">
    <property type="entry name" value="Exportin-5"/>
    <property type="match status" value="1"/>
</dbReference>
<dbReference type="InterPro" id="IPR045478">
    <property type="entry name" value="Exportin-5_C"/>
</dbReference>
<dbReference type="Proteomes" id="UP001519460">
    <property type="component" value="Unassembled WGS sequence"/>
</dbReference>
<dbReference type="Gene3D" id="1.25.10.10">
    <property type="entry name" value="Leucine-rich Repeat Variant"/>
    <property type="match status" value="1"/>
</dbReference>
<evidence type="ECO:0000313" key="3">
    <source>
        <dbReference type="EMBL" id="KAK7492294.1"/>
    </source>
</evidence>
<dbReference type="PANTHER" id="PTHR11223:SF3">
    <property type="entry name" value="EXPORTIN-5"/>
    <property type="match status" value="1"/>
</dbReference>
<gene>
    <name evidence="3" type="ORF">BaRGS_00016391</name>
</gene>
<dbReference type="InterPro" id="IPR011989">
    <property type="entry name" value="ARM-like"/>
</dbReference>
<proteinExistence type="predicted"/>
<dbReference type="SUPFAM" id="SSF48371">
    <property type="entry name" value="ARM repeat"/>
    <property type="match status" value="1"/>
</dbReference>
<evidence type="ECO:0008006" key="5">
    <source>
        <dbReference type="Google" id="ProtNLM"/>
    </source>
</evidence>
<dbReference type="InterPro" id="IPR013598">
    <property type="entry name" value="Exportin-1/Importin-b-like"/>
</dbReference>
<organism evidence="3 4">
    <name type="scientific">Batillaria attramentaria</name>
    <dbReference type="NCBI Taxonomy" id="370345"/>
    <lineage>
        <taxon>Eukaryota</taxon>
        <taxon>Metazoa</taxon>
        <taxon>Spiralia</taxon>
        <taxon>Lophotrochozoa</taxon>
        <taxon>Mollusca</taxon>
        <taxon>Gastropoda</taxon>
        <taxon>Caenogastropoda</taxon>
        <taxon>Sorbeoconcha</taxon>
        <taxon>Cerithioidea</taxon>
        <taxon>Batillariidae</taxon>
        <taxon>Batillaria</taxon>
    </lineage>
</organism>
<evidence type="ECO:0000259" key="2">
    <source>
        <dbReference type="Pfam" id="PF19273"/>
    </source>
</evidence>
<sequence>MLAGKQNTPIVRHFGLQLVEHFIKFRWEELSDQQKEPLKTKALELIDQGTYDLLTEQVHIKDAVSRIIVELIKRLWPQLWADLFQNLYDICQHGMTQTELVLKVFLRLVEDVVAFQNVPAHRRREILQALTSTVPQLFQFFLQLLDAYRGSSASNKEGMLVCQSVLSTLTGFVDWVNISHITDDSGHMLRTLCEMLGDGNLQLHAAECLLLIVSRKGKVEDRKPILSLFSPVAMKAILDAAGAAARNLQDEHHYLFLKRLCQVLTEIGRQLCALWGQVGDISRPEEFDTYLKALLAFTQHPSQMLRSYTFSLWNAFIRHPKISQDPMLLSFLPQLLEACTTTLYKVGLPSQNNSPSCEYSRFDFDSDEDFLQFFARYRADTAEMIRSLTLLRPELTFSLASQWLQKELAKPVPADHPPYSLSSPEYLEWEAMTVFTESVMLRLFQSEKTLPDVNLGVQLLSQLLTYQNQDPLIQSCVLSCMSALFPFLRHSPATLPAVLEMIFGSVVFSLPGQTKSTRSRAVKNVRQHACSVLVKVCKEYPDILFPEFEHLYVCIKNIDADPDQLSQMERCILIEALIIVSNQFFDFERQSTFIAEVLAPVKQLWVSPEFTEAFSHPAKFMSYIGLDQEPVQPSSADRCGINRSHIMYCINMILACMKRTTWPADINVAERGGFVASKLEDGSMVLRNPATAHITQFLDNLLALIKTFCCLWLPEFMQLRHAEFTKAYDLQENERLAVLGIQPPCIDNTDSLVNKQPLERMQNFISVAYDNCFHILGNAGQCLGHEFYTWPNLAQVLVDSVFRNMEHLPDYRVKPIIRAFMKPFIVNCPKQYYSSTALPVLCGLCPAMYQRLSTKWVQINQRFEEGMVNDEDGAESQEVLEDQLTRQLTREYLELIGMVCVSRLSKAEVTEEVAMDEGEANTQFNRNDRTVSELGIICLRSEALFPSILLCVLSGLAWSDTMTCSKCAGLCWPLVKQLMLDGVMTKDGAVHVLRSVLAGLQTHGQHDTNQANLISLALTVYEEMRPQYPELKELLQTVPDCTPEAVQNFEKNFLQSVSPQKMPSEKKKKDMFKKLVSSIIGKDIGQLFKREVHYKTLPPMFKRRPRQQMDILEEGDANLCSLFKADDI</sequence>
<name>A0ABD0KZR6_9CAEN</name>
<dbReference type="InterPro" id="IPR045065">
    <property type="entry name" value="XPO1/5"/>
</dbReference>
<dbReference type="GO" id="GO:0006913">
    <property type="term" value="P:nucleocytoplasmic transport"/>
    <property type="evidence" value="ECO:0007669"/>
    <property type="project" value="UniProtKB-ARBA"/>
</dbReference>
<accession>A0ABD0KZR6</accession>
<evidence type="ECO:0000259" key="1">
    <source>
        <dbReference type="Pfam" id="PF08389"/>
    </source>
</evidence>
<dbReference type="EMBL" id="JACVVK020000104">
    <property type="protein sequence ID" value="KAK7492294.1"/>
    <property type="molecule type" value="Genomic_DNA"/>
</dbReference>
<feature type="domain" description="Exportin-5 C-terminal" evidence="2">
    <location>
        <begin position="251"/>
        <end position="1090"/>
    </location>
</feature>
<feature type="domain" description="Exportin-1/Importin-beta-like" evidence="1">
    <location>
        <begin position="58"/>
        <end position="209"/>
    </location>
</feature>
<reference evidence="3 4" key="1">
    <citation type="journal article" date="2023" name="Sci. Data">
        <title>Genome assembly of the Korean intertidal mud-creeper Batillaria attramentaria.</title>
        <authorList>
            <person name="Patra A.K."/>
            <person name="Ho P.T."/>
            <person name="Jun S."/>
            <person name="Lee S.J."/>
            <person name="Kim Y."/>
            <person name="Won Y.J."/>
        </authorList>
    </citation>
    <scope>NUCLEOTIDE SEQUENCE [LARGE SCALE GENOMIC DNA]</scope>
    <source>
        <strain evidence="3">Wonlab-2016</strain>
    </source>
</reference>
<dbReference type="AlphaFoldDB" id="A0ABD0KZR6"/>
<dbReference type="GO" id="GO:0006886">
    <property type="term" value="P:intracellular protein transport"/>
    <property type="evidence" value="ECO:0007669"/>
    <property type="project" value="UniProtKB-ARBA"/>
</dbReference>
<evidence type="ECO:0000313" key="4">
    <source>
        <dbReference type="Proteomes" id="UP001519460"/>
    </source>
</evidence>
<dbReference type="InterPro" id="IPR016024">
    <property type="entry name" value="ARM-type_fold"/>
</dbReference>
<dbReference type="Pfam" id="PF08389">
    <property type="entry name" value="Xpo1"/>
    <property type="match status" value="1"/>
</dbReference>
<dbReference type="PANTHER" id="PTHR11223">
    <property type="entry name" value="EXPORTIN 1/5"/>
    <property type="match status" value="1"/>
</dbReference>
<protein>
    <recommendedName>
        <fullName evidence="5">Exportin-5</fullName>
    </recommendedName>
</protein>
<comment type="caution">
    <text evidence="3">The sequence shown here is derived from an EMBL/GenBank/DDBJ whole genome shotgun (WGS) entry which is preliminary data.</text>
</comment>